<keyword evidence="1" id="KW-1133">Transmembrane helix</keyword>
<gene>
    <name evidence="3" type="ORF">JWG45_18885</name>
</gene>
<evidence type="ECO:0000313" key="4">
    <source>
        <dbReference type="Proteomes" id="UP000724686"/>
    </source>
</evidence>
<proteinExistence type="predicted"/>
<keyword evidence="1" id="KW-0472">Membrane</keyword>
<evidence type="ECO:0000313" key="3">
    <source>
        <dbReference type="EMBL" id="MBM9579214.1"/>
    </source>
</evidence>
<feature type="transmembrane region" description="Helical" evidence="1">
    <location>
        <begin position="94"/>
        <end position="122"/>
    </location>
</feature>
<dbReference type="InterPro" id="IPR003675">
    <property type="entry name" value="Rce1/LyrA-like_dom"/>
</dbReference>
<evidence type="ECO:0000259" key="2">
    <source>
        <dbReference type="Pfam" id="PF02517"/>
    </source>
</evidence>
<keyword evidence="4" id="KW-1185">Reference proteome</keyword>
<feature type="transmembrane region" description="Helical" evidence="1">
    <location>
        <begin position="56"/>
        <end position="73"/>
    </location>
</feature>
<name>A0ABS2UHG7_9LEPT</name>
<feature type="transmembrane region" description="Helical" evidence="1">
    <location>
        <begin position="196"/>
        <end position="213"/>
    </location>
</feature>
<keyword evidence="1" id="KW-0812">Transmembrane</keyword>
<accession>A0ABS2UHG7</accession>
<feature type="domain" description="CAAX prenyl protease 2/Lysostaphin resistance protein A-like" evidence="2">
    <location>
        <begin position="143"/>
        <end position="233"/>
    </location>
</feature>
<dbReference type="RefSeq" id="WP_205281173.1">
    <property type="nucleotide sequence ID" value="NZ_JAFFPU010000075.1"/>
</dbReference>
<keyword evidence="3" id="KW-0482">Metalloprotease</keyword>
<dbReference type="Proteomes" id="UP000724686">
    <property type="component" value="Unassembled WGS sequence"/>
</dbReference>
<keyword evidence="3" id="KW-0378">Hydrolase</keyword>
<feature type="transmembrane region" description="Helical" evidence="1">
    <location>
        <begin position="12"/>
        <end position="36"/>
    </location>
</feature>
<keyword evidence="3" id="KW-0645">Protease</keyword>
<dbReference type="GO" id="GO:0008237">
    <property type="term" value="F:metallopeptidase activity"/>
    <property type="evidence" value="ECO:0007669"/>
    <property type="project" value="UniProtKB-KW"/>
</dbReference>
<feature type="transmembrane region" description="Helical" evidence="1">
    <location>
        <begin position="220"/>
        <end position="239"/>
    </location>
</feature>
<protein>
    <submittedName>
        <fullName evidence="3">CPBP family intramembrane metalloprotease</fullName>
    </submittedName>
</protein>
<evidence type="ECO:0000256" key="1">
    <source>
        <dbReference type="SAM" id="Phobius"/>
    </source>
</evidence>
<dbReference type="EMBL" id="JAFFPU010000075">
    <property type="protein sequence ID" value="MBM9579214.1"/>
    <property type="molecule type" value="Genomic_DNA"/>
</dbReference>
<comment type="caution">
    <text evidence="3">The sequence shown here is derived from an EMBL/GenBank/DDBJ whole genome shotgun (WGS) entry which is preliminary data.</text>
</comment>
<sequence>MSSTKSITSGSSLWFLILFPPLSFLISILGFSVFFILSGLQEPDLISKEIQTNVPLVLLFSQIQIFLLFFILLNRNKHYRIREEWRIVSFSKTLQMIGLGFFLGTGMSLFYIFILVDFHSFLQTQFGDWVPPGEMFSSFQRPVWVFIVTNSFLAPWIEESIYRGMTLCALEERFGNTAAILGSGILFGLLHWLGGFWYILLTGIVVGIPFAIVKRYTKSLWVVFSAHFSLNLIESLWILSRSL</sequence>
<dbReference type="Pfam" id="PF02517">
    <property type="entry name" value="Rce1-like"/>
    <property type="match status" value="1"/>
</dbReference>
<reference evidence="3 4" key="1">
    <citation type="submission" date="2021-02" db="EMBL/GenBank/DDBJ databases">
        <title>Leptospira ainlahdjerensis sp. nov., Leptospira ainazelensis sp. nov., Leptospira abararensis sp. nov. and Leptospira chreensis sp. nov., four new species isolated from water sources in Algeria.</title>
        <authorList>
            <person name="Amara Korba A."/>
            <person name="Kainiu M."/>
            <person name="Vincent A.T."/>
            <person name="Mariet J.-F."/>
            <person name="Veyrier F.J."/>
            <person name="Goarant C."/>
            <person name="Picardeau M."/>
        </authorList>
    </citation>
    <scope>NUCLEOTIDE SEQUENCE [LARGE SCALE GENOMIC DNA]</scope>
    <source>
        <strain evidence="3 4">201903070</strain>
    </source>
</reference>
<organism evidence="3 4">
    <name type="scientific">Leptospira ainlahdjerensis</name>
    <dbReference type="NCBI Taxonomy" id="2810033"/>
    <lineage>
        <taxon>Bacteria</taxon>
        <taxon>Pseudomonadati</taxon>
        <taxon>Spirochaetota</taxon>
        <taxon>Spirochaetia</taxon>
        <taxon>Leptospirales</taxon>
        <taxon>Leptospiraceae</taxon>
        <taxon>Leptospira</taxon>
    </lineage>
</organism>